<dbReference type="InParanoid" id="Q5JJ06"/>
<dbReference type="AlphaFoldDB" id="Q5JJ06"/>
<sequence length="73" mass="8488">MNGNVNLEGEIIALLKKKGPLSVAFITRFLNEMGVECTRQRVERVLRDLVSRGVVEAFYNSGFYNKRKHYRVR</sequence>
<dbReference type="GeneID" id="78448236"/>
<keyword evidence="2" id="KW-1185">Reference proteome</keyword>
<organism evidence="1 2">
    <name type="scientific">Thermococcus kodakarensis (strain ATCC BAA-918 / JCM 12380 / KOD1)</name>
    <name type="common">Pyrococcus kodakaraensis (strain KOD1)</name>
    <dbReference type="NCBI Taxonomy" id="69014"/>
    <lineage>
        <taxon>Archaea</taxon>
        <taxon>Methanobacteriati</taxon>
        <taxon>Methanobacteriota</taxon>
        <taxon>Thermococci</taxon>
        <taxon>Thermococcales</taxon>
        <taxon>Thermococcaceae</taxon>
        <taxon>Thermococcus</taxon>
    </lineage>
</organism>
<protein>
    <submittedName>
        <fullName evidence="1">Uncharacterized protein</fullName>
    </submittedName>
</protein>
<gene>
    <name evidence="1" type="ordered locus">TK1707</name>
</gene>
<proteinExistence type="predicted"/>
<dbReference type="eggNOG" id="arCOG08592">
    <property type="taxonomic scope" value="Archaea"/>
</dbReference>
<evidence type="ECO:0000313" key="2">
    <source>
        <dbReference type="Proteomes" id="UP000000536"/>
    </source>
</evidence>
<dbReference type="HOGENOM" id="CLU_2784316_0_0_2"/>
<dbReference type="STRING" id="69014.TK1707"/>
<reference evidence="1 2" key="1">
    <citation type="journal article" date="2005" name="Genome Res.">
        <title>Complete genome sequence of the hyperthermophilic archaeon Thermococcus kodakaraensis KOD1 and comparison with Pyrococcus genomes.</title>
        <authorList>
            <person name="Fukui T."/>
            <person name="Atomi H."/>
            <person name="Kanai T."/>
            <person name="Matsumi R."/>
            <person name="Fujiwara S."/>
            <person name="Imanaka T."/>
        </authorList>
    </citation>
    <scope>NUCLEOTIDE SEQUENCE [LARGE SCALE GENOMIC DNA]</scope>
    <source>
        <strain evidence="2">ATCC BAA-918 / JCM 12380 / KOD1</strain>
    </source>
</reference>
<dbReference type="PATRIC" id="fig|69014.16.peg.1665"/>
<dbReference type="EMBL" id="AP006878">
    <property type="protein sequence ID" value="BAD85896.1"/>
    <property type="molecule type" value="Genomic_DNA"/>
</dbReference>
<dbReference type="InterPro" id="IPR036390">
    <property type="entry name" value="WH_DNA-bd_sf"/>
</dbReference>
<dbReference type="OrthoDB" id="97145at2157"/>
<evidence type="ECO:0000313" key="1">
    <source>
        <dbReference type="EMBL" id="BAD85896.1"/>
    </source>
</evidence>
<name>Q5JJ06_THEKO</name>
<accession>Q5JJ06</accession>
<dbReference type="KEGG" id="tko:TK1707"/>
<dbReference type="Proteomes" id="UP000000536">
    <property type="component" value="Chromosome"/>
</dbReference>
<dbReference type="EnsemblBacteria" id="BAD85896">
    <property type="protein sequence ID" value="BAD85896"/>
    <property type="gene ID" value="TK1707"/>
</dbReference>
<dbReference type="SUPFAM" id="SSF46785">
    <property type="entry name" value="Winged helix' DNA-binding domain"/>
    <property type="match status" value="1"/>
</dbReference>
<dbReference type="RefSeq" id="WP_011250658.1">
    <property type="nucleotide sequence ID" value="NC_006624.1"/>
</dbReference>